<evidence type="ECO:0000256" key="1">
    <source>
        <dbReference type="SAM" id="Coils"/>
    </source>
</evidence>
<dbReference type="SUPFAM" id="SSF56281">
    <property type="entry name" value="Metallo-hydrolase/oxidoreductase"/>
    <property type="match status" value="1"/>
</dbReference>
<dbReference type="AlphaFoldDB" id="X0X4M5"/>
<dbReference type="Pfam" id="PF07521">
    <property type="entry name" value="RMMBL"/>
    <property type="match status" value="1"/>
</dbReference>
<name>X0X4M5_9ZZZZ</name>
<proteinExistence type="predicted"/>
<reference evidence="3" key="1">
    <citation type="journal article" date="2014" name="Front. Microbiol.">
        <title>High frequency of phylogenetically diverse reductive dehalogenase-homologous genes in deep subseafloor sedimentary metagenomes.</title>
        <authorList>
            <person name="Kawai M."/>
            <person name="Futagami T."/>
            <person name="Toyoda A."/>
            <person name="Takaki Y."/>
            <person name="Nishi S."/>
            <person name="Hori S."/>
            <person name="Arai W."/>
            <person name="Tsubouchi T."/>
            <person name="Morono Y."/>
            <person name="Uchiyama I."/>
            <person name="Ito T."/>
            <person name="Fujiyama A."/>
            <person name="Inagaki F."/>
            <person name="Takami H."/>
        </authorList>
    </citation>
    <scope>NUCLEOTIDE SEQUENCE</scope>
    <source>
        <strain evidence="3">Expedition CK06-06</strain>
    </source>
</reference>
<dbReference type="InterPro" id="IPR011108">
    <property type="entry name" value="RMMBL"/>
</dbReference>
<accession>X0X4M5</accession>
<feature type="coiled-coil region" evidence="1">
    <location>
        <begin position="77"/>
        <end position="111"/>
    </location>
</feature>
<dbReference type="EMBL" id="BARS01046665">
    <property type="protein sequence ID" value="GAG31593.1"/>
    <property type="molecule type" value="Genomic_DNA"/>
</dbReference>
<evidence type="ECO:0000259" key="2">
    <source>
        <dbReference type="Pfam" id="PF07521"/>
    </source>
</evidence>
<feature type="domain" description="Zn-dependent metallo-hydrolase RNA specificity" evidence="2">
    <location>
        <begin position="1"/>
        <end position="49"/>
    </location>
</feature>
<protein>
    <recommendedName>
        <fullName evidence="2">Zn-dependent metallo-hydrolase RNA specificity domain-containing protein</fullName>
    </recommendedName>
</protein>
<comment type="caution">
    <text evidence="3">The sequence shown here is derived from an EMBL/GenBank/DDBJ whole genome shotgun (WGS) entry which is preliminary data.</text>
</comment>
<keyword evidence="1" id="KW-0175">Coiled coil</keyword>
<gene>
    <name evidence="3" type="ORF">S01H1_70196</name>
</gene>
<evidence type="ECO:0000313" key="3">
    <source>
        <dbReference type="EMBL" id="GAG31593.1"/>
    </source>
</evidence>
<dbReference type="InterPro" id="IPR036866">
    <property type="entry name" value="RibonucZ/Hydroxyglut_hydro"/>
</dbReference>
<feature type="non-terminal residue" evidence="3">
    <location>
        <position position="1"/>
    </location>
</feature>
<sequence>AHADQTDLLEWVSHFESDPRVFVVHGEATASETLAKEIQERFNLIVHVPKLKERLILGPREVAFEKPKVAELLSDVKTMMLNTIIDLENELKMLKKRIKSEEIEEEIVEDDVGRLKYIQEELQAILS</sequence>
<organism evidence="3">
    <name type="scientific">marine sediment metagenome</name>
    <dbReference type="NCBI Taxonomy" id="412755"/>
    <lineage>
        <taxon>unclassified sequences</taxon>
        <taxon>metagenomes</taxon>
        <taxon>ecological metagenomes</taxon>
    </lineage>
</organism>